<proteinExistence type="inferred from homology"/>
<comment type="similarity">
    <text evidence="1">Belongs to the paxM FAD-dependent monooxygenase family.</text>
</comment>
<gene>
    <name evidence="7" type="ORF">SCHCODRAFT_231550</name>
</gene>
<dbReference type="VEuPathDB" id="FungiDB:SCHCODRAFT_02611001"/>
<dbReference type="OMA" id="WYAHRVD"/>
<keyword evidence="3" id="KW-0274">FAD</keyword>
<dbReference type="SUPFAM" id="SSF51905">
    <property type="entry name" value="FAD/NAD(P)-binding domain"/>
    <property type="match status" value="1"/>
</dbReference>
<sequence length="416" mass="45402">MSTPVPLKINIVGAGLVGLSAALALRQQGHDVQTLSNRLTGVIDKVFEAAARLAPLGAVIIIPPNATRVFERLGFDVEEACRPLRYEGSVAYKSTGEKLGEFNSKYERPSWSVHRHDLHTALYERAVSAKGPGRPVTVHLGARVTTCDPEAGSLVTEDGTTHTADLLIGADGIKSSIRTHVLGYPLGAPASKRAAFRALIPTDGIKDELDWLFADGPRGMRAAFGPERRTLLFTPVRNEELVSVYGVHGDERDQDAVGWNVPSSKEALLEKYANFDAKFKKLLTRADEVKLWQMRALPWHIETWIRGRTCIAGDAAHATLATLGQGFAIGLEDVGALAFLLPAGTRPEDVEGRLRVFQDVRKARAEFVARESIEQASIPEKQGLFMRSEEMRAQVWGYDACSVAEARSKEILEGAS</sequence>
<keyword evidence="4" id="KW-0560">Oxidoreductase</keyword>
<dbReference type="InParanoid" id="D8PR79"/>
<dbReference type="Gene3D" id="3.50.50.60">
    <property type="entry name" value="FAD/NAD(P)-binding domain"/>
    <property type="match status" value="1"/>
</dbReference>
<dbReference type="AlphaFoldDB" id="D8PR79"/>
<evidence type="ECO:0000256" key="1">
    <source>
        <dbReference type="ARBA" id="ARBA00007992"/>
    </source>
</evidence>
<feature type="domain" description="FAD-binding" evidence="6">
    <location>
        <begin position="9"/>
        <end position="371"/>
    </location>
</feature>
<name>D8PR79_SCHCM</name>
<dbReference type="PANTHER" id="PTHR13789:SF309">
    <property type="entry name" value="PUTATIVE (AFU_ORTHOLOGUE AFUA_6G14510)-RELATED"/>
    <property type="match status" value="1"/>
</dbReference>
<evidence type="ECO:0000313" key="8">
    <source>
        <dbReference type="Proteomes" id="UP000007431"/>
    </source>
</evidence>
<evidence type="ECO:0000259" key="6">
    <source>
        <dbReference type="Pfam" id="PF01494"/>
    </source>
</evidence>
<dbReference type="InterPro" id="IPR036188">
    <property type="entry name" value="FAD/NAD-bd_sf"/>
</dbReference>
<dbReference type="Proteomes" id="UP000007431">
    <property type="component" value="Unassembled WGS sequence"/>
</dbReference>
<evidence type="ECO:0000256" key="3">
    <source>
        <dbReference type="ARBA" id="ARBA00022827"/>
    </source>
</evidence>
<dbReference type="STRING" id="578458.D8PR79"/>
<keyword evidence="5" id="KW-0503">Monooxygenase</keyword>
<dbReference type="InterPro" id="IPR050493">
    <property type="entry name" value="FAD-dep_Monooxygenase_BioMet"/>
</dbReference>
<evidence type="ECO:0000256" key="4">
    <source>
        <dbReference type="ARBA" id="ARBA00023002"/>
    </source>
</evidence>
<protein>
    <recommendedName>
        <fullName evidence="6">FAD-binding domain-containing protein</fullName>
    </recommendedName>
</protein>
<evidence type="ECO:0000313" key="7">
    <source>
        <dbReference type="EMBL" id="EFJ02478.1"/>
    </source>
</evidence>
<dbReference type="Pfam" id="PF01494">
    <property type="entry name" value="FAD_binding_3"/>
    <property type="match status" value="1"/>
</dbReference>
<reference evidence="7 8" key="1">
    <citation type="journal article" date="2010" name="Nat. Biotechnol.">
        <title>Genome sequence of the model mushroom Schizophyllum commune.</title>
        <authorList>
            <person name="Ohm R.A."/>
            <person name="de Jong J.F."/>
            <person name="Lugones L.G."/>
            <person name="Aerts A."/>
            <person name="Kothe E."/>
            <person name="Stajich J.E."/>
            <person name="de Vries R.P."/>
            <person name="Record E."/>
            <person name="Levasseur A."/>
            <person name="Baker S.E."/>
            <person name="Bartholomew K.A."/>
            <person name="Coutinho P.M."/>
            <person name="Erdmann S."/>
            <person name="Fowler T.J."/>
            <person name="Gathman A.C."/>
            <person name="Lombard V."/>
            <person name="Henrissat B."/>
            <person name="Knabe N."/>
            <person name="Kuees U."/>
            <person name="Lilly W.W."/>
            <person name="Lindquist E."/>
            <person name="Lucas S."/>
            <person name="Magnuson J.K."/>
            <person name="Piumi F."/>
            <person name="Raudaskoski M."/>
            <person name="Salamov A."/>
            <person name="Schmutz J."/>
            <person name="Schwarze F.W.M.R."/>
            <person name="vanKuyk P.A."/>
            <person name="Horton J.S."/>
            <person name="Grigoriev I.V."/>
            <person name="Woesten H.A.B."/>
        </authorList>
    </citation>
    <scope>NUCLEOTIDE SEQUENCE [LARGE SCALE GENOMIC DNA]</scope>
    <source>
        <strain evidence="8">H4-8 / FGSC 9210</strain>
    </source>
</reference>
<keyword evidence="2" id="KW-0285">Flavoprotein</keyword>
<dbReference type="InterPro" id="IPR002938">
    <property type="entry name" value="FAD-bd"/>
</dbReference>
<dbReference type="EMBL" id="GL377302">
    <property type="protein sequence ID" value="EFJ02478.1"/>
    <property type="molecule type" value="Genomic_DNA"/>
</dbReference>
<accession>D8PR79</accession>
<dbReference type="HOGENOM" id="CLU_009665_19_3_1"/>
<evidence type="ECO:0000256" key="5">
    <source>
        <dbReference type="ARBA" id="ARBA00023033"/>
    </source>
</evidence>
<keyword evidence="8" id="KW-1185">Reference proteome</keyword>
<dbReference type="PANTHER" id="PTHR13789">
    <property type="entry name" value="MONOOXYGENASE"/>
    <property type="match status" value="1"/>
</dbReference>
<dbReference type="SUPFAM" id="SSF54373">
    <property type="entry name" value="FAD-linked reductases, C-terminal domain"/>
    <property type="match status" value="1"/>
</dbReference>
<dbReference type="PRINTS" id="PR00420">
    <property type="entry name" value="RNGMNOXGNASE"/>
</dbReference>
<dbReference type="eggNOG" id="KOG2614">
    <property type="taxonomic scope" value="Eukaryota"/>
</dbReference>
<organism evidence="8">
    <name type="scientific">Schizophyllum commune (strain H4-8 / FGSC 9210)</name>
    <name type="common">Split gill fungus</name>
    <dbReference type="NCBI Taxonomy" id="578458"/>
    <lineage>
        <taxon>Eukaryota</taxon>
        <taxon>Fungi</taxon>
        <taxon>Dikarya</taxon>
        <taxon>Basidiomycota</taxon>
        <taxon>Agaricomycotina</taxon>
        <taxon>Agaricomycetes</taxon>
        <taxon>Agaricomycetidae</taxon>
        <taxon>Agaricales</taxon>
        <taxon>Schizophyllaceae</taxon>
        <taxon>Schizophyllum</taxon>
    </lineage>
</organism>
<evidence type="ECO:0000256" key="2">
    <source>
        <dbReference type="ARBA" id="ARBA00022630"/>
    </source>
</evidence>
<dbReference type="GO" id="GO:0004497">
    <property type="term" value="F:monooxygenase activity"/>
    <property type="evidence" value="ECO:0007669"/>
    <property type="project" value="UniProtKB-KW"/>
</dbReference>
<dbReference type="GO" id="GO:0071949">
    <property type="term" value="F:FAD binding"/>
    <property type="evidence" value="ECO:0007669"/>
    <property type="project" value="InterPro"/>
</dbReference>